<dbReference type="GO" id="GO:0016746">
    <property type="term" value="F:acyltransferase activity"/>
    <property type="evidence" value="ECO:0007669"/>
    <property type="project" value="UniProtKB-KW"/>
</dbReference>
<feature type="domain" description="Acyltransferase C-terminal" evidence="8">
    <location>
        <begin position="141"/>
        <end position="209"/>
    </location>
</feature>
<dbReference type="OrthoDB" id="189226at2759"/>
<evidence type="ECO:0000256" key="5">
    <source>
        <dbReference type="ARBA" id="ARBA00023264"/>
    </source>
</evidence>
<evidence type="ECO:0000256" key="4">
    <source>
        <dbReference type="ARBA" id="ARBA00023209"/>
    </source>
</evidence>
<gene>
    <name evidence="9" type="primary">LOC109059441</name>
</gene>
<dbReference type="Pfam" id="PF16076">
    <property type="entry name" value="Acyltransf_C"/>
    <property type="match status" value="1"/>
</dbReference>
<dbReference type="Proteomes" id="UP001155660">
    <property type="component" value="Chromosome B13"/>
</dbReference>
<accession>A0A9Q9WZ36</accession>
<keyword evidence="2" id="KW-0444">Lipid biosynthesis</keyword>
<dbReference type="AlphaFoldDB" id="A0A9Q9WZ36"/>
<dbReference type="GO" id="GO:0005783">
    <property type="term" value="C:endoplasmic reticulum"/>
    <property type="evidence" value="ECO:0007669"/>
    <property type="project" value="TreeGrafter"/>
</dbReference>
<keyword evidence="5" id="KW-1208">Phospholipid metabolism</keyword>
<sequence>MLGTAPAYLLSWSAWRLLSTMLPSRLYHTVDDCVYSVYQSMVLFFFENYTGVEMYLVIFPEGTRYNPELQKVISDSQAFAVKEGLAVLKHVFQQPRMKASHVAIETMKEHLDAVYDITIAYEGKLTAAGQRHPAPTMPEFLCKECPRVHIHFNRLDMREIPVEPVFFRRWLHERFEIKDKLLTTFYDSEDPEKKCRFPGESQKSPLSLTKTLPSLLILGGLTLPMLLTESGRKLYLSTWLYGTLIGWAWVSLSP</sequence>
<evidence type="ECO:0000313" key="9">
    <source>
        <dbReference type="RefSeq" id="XP_042592245.1"/>
    </source>
</evidence>
<dbReference type="CDD" id="cd07990">
    <property type="entry name" value="LPLAT_LCLAT1-like"/>
    <property type="match status" value="1"/>
</dbReference>
<keyword evidence="6" id="KW-0012">Acyltransferase</keyword>
<dbReference type="GeneID" id="109059441"/>
<keyword evidence="4" id="KW-0443">Lipid metabolism</keyword>
<evidence type="ECO:0000256" key="2">
    <source>
        <dbReference type="ARBA" id="ARBA00022516"/>
    </source>
</evidence>
<protein>
    <submittedName>
        <fullName evidence="9">1-acyl-sn-glycerol-3-phosphate acyltransferase epsilon-like</fullName>
    </submittedName>
</protein>
<dbReference type="GO" id="GO:0008654">
    <property type="term" value="P:phospholipid biosynthetic process"/>
    <property type="evidence" value="ECO:0007669"/>
    <property type="project" value="UniProtKB-KW"/>
</dbReference>
<name>A0A9Q9WZ36_CYPCA</name>
<feature type="signal peptide" evidence="7">
    <location>
        <begin position="1"/>
        <end position="20"/>
    </location>
</feature>
<dbReference type="PANTHER" id="PTHR10983">
    <property type="entry name" value="1-ACYLGLYCEROL-3-PHOSPHATE ACYLTRANSFERASE-RELATED"/>
    <property type="match status" value="1"/>
</dbReference>
<comment type="similarity">
    <text evidence="1">Belongs to the 1-acyl-sn-glycerol-3-phosphate acyltransferase family.</text>
</comment>
<dbReference type="PANTHER" id="PTHR10983:SF73">
    <property type="entry name" value="1-ACYL-SN-GLYCEROL-3-PHOSPHATE ACYLTRANSFERASE EPSILON"/>
    <property type="match status" value="1"/>
</dbReference>
<feature type="chain" id="PRO_5040517414" evidence="7">
    <location>
        <begin position="21"/>
        <end position="254"/>
    </location>
</feature>
<dbReference type="InterPro" id="IPR032098">
    <property type="entry name" value="Acyltransf_C"/>
</dbReference>
<evidence type="ECO:0000259" key="8">
    <source>
        <dbReference type="Pfam" id="PF16076"/>
    </source>
</evidence>
<dbReference type="GO" id="GO:0036149">
    <property type="term" value="P:phosphatidylinositol acyl-chain remodeling"/>
    <property type="evidence" value="ECO:0007669"/>
    <property type="project" value="TreeGrafter"/>
</dbReference>
<dbReference type="RefSeq" id="XP_042592245.1">
    <property type="nucleotide sequence ID" value="XM_042736311.1"/>
</dbReference>
<evidence type="ECO:0000256" key="1">
    <source>
        <dbReference type="ARBA" id="ARBA00008655"/>
    </source>
</evidence>
<reference evidence="9" key="1">
    <citation type="submission" date="2025-08" db="UniProtKB">
        <authorList>
            <consortium name="RefSeq"/>
        </authorList>
    </citation>
    <scope>IDENTIFICATION</scope>
    <source>
        <tissue evidence="9">Muscle</tissue>
    </source>
</reference>
<dbReference type="KEGG" id="ccar:109059441"/>
<dbReference type="GO" id="GO:0005739">
    <property type="term" value="C:mitochondrion"/>
    <property type="evidence" value="ECO:0007669"/>
    <property type="project" value="TreeGrafter"/>
</dbReference>
<keyword evidence="4" id="KW-0594">Phospholipid biosynthesis</keyword>
<evidence type="ECO:0000256" key="3">
    <source>
        <dbReference type="ARBA" id="ARBA00022679"/>
    </source>
</evidence>
<evidence type="ECO:0000256" key="7">
    <source>
        <dbReference type="SAM" id="SignalP"/>
    </source>
</evidence>
<proteinExistence type="inferred from homology"/>
<organism evidence="9">
    <name type="scientific">Cyprinus carpio</name>
    <name type="common">Common carp</name>
    <dbReference type="NCBI Taxonomy" id="7962"/>
    <lineage>
        <taxon>Eukaryota</taxon>
        <taxon>Metazoa</taxon>
        <taxon>Chordata</taxon>
        <taxon>Craniata</taxon>
        <taxon>Vertebrata</taxon>
        <taxon>Euteleostomi</taxon>
        <taxon>Actinopterygii</taxon>
        <taxon>Neopterygii</taxon>
        <taxon>Teleostei</taxon>
        <taxon>Ostariophysi</taxon>
        <taxon>Cypriniformes</taxon>
        <taxon>Cyprinidae</taxon>
        <taxon>Cyprininae</taxon>
        <taxon>Cyprinus</taxon>
    </lineage>
</organism>
<keyword evidence="7" id="KW-0732">Signal</keyword>
<keyword evidence="3" id="KW-0808">Transferase</keyword>
<evidence type="ECO:0000256" key="6">
    <source>
        <dbReference type="ARBA" id="ARBA00023315"/>
    </source>
</evidence>